<gene>
    <name evidence="2" type="ORF">EV675_3221</name>
</gene>
<comment type="caution">
    <text evidence="2">The sequence shown here is derived from an EMBL/GenBank/DDBJ whole genome shotgun (WGS) entry which is preliminary data.</text>
</comment>
<dbReference type="RefSeq" id="WP_130358256.1">
    <property type="nucleotide sequence ID" value="NZ_SGXC01000002.1"/>
</dbReference>
<dbReference type="AlphaFoldDB" id="A0A4Q7NCD7"/>
<evidence type="ECO:0000256" key="1">
    <source>
        <dbReference type="SAM" id="MobiDB-lite"/>
    </source>
</evidence>
<keyword evidence="3" id="KW-1185">Reference proteome</keyword>
<evidence type="ECO:0000313" key="3">
    <source>
        <dbReference type="Proteomes" id="UP000292445"/>
    </source>
</evidence>
<feature type="region of interest" description="Disordered" evidence="1">
    <location>
        <begin position="65"/>
        <end position="90"/>
    </location>
</feature>
<evidence type="ECO:0000313" key="2">
    <source>
        <dbReference type="EMBL" id="RZS80609.1"/>
    </source>
</evidence>
<dbReference type="OrthoDB" id="9966521at2"/>
<reference evidence="2 3" key="1">
    <citation type="submission" date="2019-02" db="EMBL/GenBank/DDBJ databases">
        <title>Genomic Encyclopedia of Type Strains, Phase IV (KMG-IV): sequencing the most valuable type-strain genomes for metagenomic binning, comparative biology and taxonomic classification.</title>
        <authorList>
            <person name="Goeker M."/>
        </authorList>
    </citation>
    <scope>NUCLEOTIDE SEQUENCE [LARGE SCALE GENOMIC DNA]</scope>
    <source>
        <strain evidence="2 3">K24</strain>
    </source>
</reference>
<name>A0A4Q7NCD7_9BURK</name>
<dbReference type="EMBL" id="SGXC01000002">
    <property type="protein sequence ID" value="RZS80609.1"/>
    <property type="molecule type" value="Genomic_DNA"/>
</dbReference>
<organism evidence="2 3">
    <name type="scientific">Pigmentiphaga kullae</name>
    <dbReference type="NCBI Taxonomy" id="151784"/>
    <lineage>
        <taxon>Bacteria</taxon>
        <taxon>Pseudomonadati</taxon>
        <taxon>Pseudomonadota</taxon>
        <taxon>Betaproteobacteria</taxon>
        <taxon>Burkholderiales</taxon>
        <taxon>Alcaligenaceae</taxon>
        <taxon>Pigmentiphaga</taxon>
    </lineage>
</organism>
<sequence>MSVDNNSFNAGVCVALQVVRAMDCGVTWAEIVRASGEDELLYYAAHIEPEEWKLAGFDHYAKDELGRGKPPKRRRVRATAAGSPLREGGE</sequence>
<proteinExistence type="predicted"/>
<dbReference type="Proteomes" id="UP000292445">
    <property type="component" value="Unassembled WGS sequence"/>
</dbReference>
<protein>
    <submittedName>
        <fullName evidence="2">Uncharacterized protein</fullName>
    </submittedName>
</protein>
<accession>A0A4Q7NCD7</accession>